<dbReference type="AlphaFoldDB" id="A0A0D7B5I1"/>
<dbReference type="STRING" id="1314674.A0A0D7B5I1"/>
<evidence type="ECO:0000256" key="5">
    <source>
        <dbReference type="ARBA" id="ARBA00036818"/>
    </source>
</evidence>
<feature type="compositionally biased region" description="Gly residues" evidence="9">
    <location>
        <begin position="28"/>
        <end position="38"/>
    </location>
</feature>
<feature type="signal peptide" evidence="10">
    <location>
        <begin position="1"/>
        <end position="20"/>
    </location>
</feature>
<organism evidence="12 13">
    <name type="scientific">Cylindrobasidium torrendii FP15055 ss-10</name>
    <dbReference type="NCBI Taxonomy" id="1314674"/>
    <lineage>
        <taxon>Eukaryota</taxon>
        <taxon>Fungi</taxon>
        <taxon>Dikarya</taxon>
        <taxon>Basidiomycota</taxon>
        <taxon>Agaricomycotina</taxon>
        <taxon>Agaricomycetes</taxon>
        <taxon>Agaricomycetidae</taxon>
        <taxon>Agaricales</taxon>
        <taxon>Marasmiineae</taxon>
        <taxon>Physalacriaceae</taxon>
        <taxon>Cylindrobasidium</taxon>
    </lineage>
</organism>
<dbReference type="GO" id="GO:0047490">
    <property type="term" value="F:pectin lyase activity"/>
    <property type="evidence" value="ECO:0007669"/>
    <property type="project" value="UniProtKB-EC"/>
</dbReference>
<dbReference type="Pfam" id="PF00544">
    <property type="entry name" value="Pectate_lyase_4"/>
    <property type="match status" value="1"/>
</dbReference>
<evidence type="ECO:0000313" key="13">
    <source>
        <dbReference type="Proteomes" id="UP000054007"/>
    </source>
</evidence>
<dbReference type="EMBL" id="KN880589">
    <property type="protein sequence ID" value="KIY65475.1"/>
    <property type="molecule type" value="Genomic_DNA"/>
</dbReference>
<accession>A0A0D7B5I1</accession>
<dbReference type="InterPro" id="IPR012334">
    <property type="entry name" value="Pectin_lyas_fold"/>
</dbReference>
<reference evidence="12 13" key="1">
    <citation type="journal article" date="2015" name="Fungal Genet. Biol.">
        <title>Evolution of novel wood decay mechanisms in Agaricales revealed by the genome sequences of Fistulina hepatica and Cylindrobasidium torrendii.</title>
        <authorList>
            <person name="Floudas D."/>
            <person name="Held B.W."/>
            <person name="Riley R."/>
            <person name="Nagy L.G."/>
            <person name="Koehler G."/>
            <person name="Ransdell A.S."/>
            <person name="Younus H."/>
            <person name="Chow J."/>
            <person name="Chiniquy J."/>
            <person name="Lipzen A."/>
            <person name="Tritt A."/>
            <person name="Sun H."/>
            <person name="Haridas S."/>
            <person name="LaButti K."/>
            <person name="Ohm R.A."/>
            <person name="Kues U."/>
            <person name="Blanchette R.A."/>
            <person name="Grigoriev I.V."/>
            <person name="Minto R.E."/>
            <person name="Hibbett D.S."/>
        </authorList>
    </citation>
    <scope>NUCLEOTIDE SEQUENCE [LARGE SCALE GENOMIC DNA]</scope>
    <source>
        <strain evidence="12 13">FP15055 ss-10</strain>
    </source>
</reference>
<keyword evidence="8" id="KW-0964">Secreted</keyword>
<dbReference type="InterPro" id="IPR011050">
    <property type="entry name" value="Pectin_lyase_fold/virulence"/>
</dbReference>
<dbReference type="Proteomes" id="UP000054007">
    <property type="component" value="Unassembled WGS sequence"/>
</dbReference>
<keyword evidence="4 8" id="KW-0456">Lyase</keyword>
<evidence type="ECO:0000256" key="10">
    <source>
        <dbReference type="SAM" id="SignalP"/>
    </source>
</evidence>
<dbReference type="GO" id="GO:0005576">
    <property type="term" value="C:extracellular region"/>
    <property type="evidence" value="ECO:0007669"/>
    <property type="project" value="UniProtKB-SubCell"/>
</dbReference>
<keyword evidence="10" id="KW-0732">Signal</keyword>
<keyword evidence="8" id="KW-0119">Carbohydrate metabolism</keyword>
<feature type="chain" id="PRO_5002316847" description="pectin lyase" evidence="10">
    <location>
        <begin position="21"/>
        <end position="382"/>
    </location>
</feature>
<dbReference type="PANTHER" id="PTHR31683">
    <property type="entry name" value="PECTATE LYASE 18-RELATED"/>
    <property type="match status" value="1"/>
</dbReference>
<keyword evidence="13" id="KW-1185">Reference proteome</keyword>
<evidence type="ECO:0000256" key="2">
    <source>
        <dbReference type="ARBA" id="ARBA00023157"/>
    </source>
</evidence>
<feature type="domain" description="Pectate lyase" evidence="11">
    <location>
        <begin position="94"/>
        <end position="301"/>
    </location>
</feature>
<evidence type="ECO:0000259" key="11">
    <source>
        <dbReference type="SMART" id="SM00656"/>
    </source>
</evidence>
<dbReference type="InterPro" id="IPR045032">
    <property type="entry name" value="PEL"/>
</dbReference>
<keyword evidence="2" id="KW-1015">Disulfide bond</keyword>
<dbReference type="SMART" id="SM00656">
    <property type="entry name" value="Amb_all"/>
    <property type="match status" value="1"/>
</dbReference>
<evidence type="ECO:0000256" key="6">
    <source>
        <dbReference type="ARBA" id="ARBA00037631"/>
    </source>
</evidence>
<dbReference type="OrthoDB" id="1637350at2759"/>
<feature type="region of interest" description="Disordered" evidence="9">
    <location>
        <begin position="28"/>
        <end position="48"/>
    </location>
</feature>
<protein>
    <recommendedName>
        <fullName evidence="7">pectin lyase</fullName>
        <ecNumber evidence="7">4.2.2.10</ecNumber>
    </recommendedName>
</protein>
<evidence type="ECO:0000256" key="4">
    <source>
        <dbReference type="ARBA" id="ARBA00023239"/>
    </source>
</evidence>
<dbReference type="GO" id="GO:0030570">
    <property type="term" value="F:pectate lyase activity"/>
    <property type="evidence" value="ECO:0007669"/>
    <property type="project" value="InterPro"/>
</dbReference>
<evidence type="ECO:0000256" key="8">
    <source>
        <dbReference type="RuleBase" id="RU361173"/>
    </source>
</evidence>
<evidence type="ECO:0000256" key="7">
    <source>
        <dbReference type="ARBA" id="ARBA00039082"/>
    </source>
</evidence>
<evidence type="ECO:0000256" key="3">
    <source>
        <dbReference type="ARBA" id="ARBA00023180"/>
    </source>
</evidence>
<evidence type="ECO:0000313" key="12">
    <source>
        <dbReference type="EMBL" id="KIY65475.1"/>
    </source>
</evidence>
<dbReference type="InterPro" id="IPR002022">
    <property type="entry name" value="Pec_lyase"/>
</dbReference>
<comment type="function">
    <text evidence="6">Pectinolytic enzymes consist of four classes of enzymes: pectin lyase, polygalacturonase, pectin methylesterase and rhamnogalacturonase. Among pectinolytic enzymes, pectin lyase is the most important in depolymerization of pectin, since it cleaves internal glycosidic bonds of highly methylated pectins.</text>
</comment>
<keyword evidence="8" id="KW-0624">Polysaccharide degradation</keyword>
<dbReference type="SUPFAM" id="SSF51126">
    <property type="entry name" value="Pectin lyase-like"/>
    <property type="match status" value="1"/>
</dbReference>
<dbReference type="GO" id="GO:0000272">
    <property type="term" value="P:polysaccharide catabolic process"/>
    <property type="evidence" value="ECO:0007669"/>
    <property type="project" value="UniProtKB-KW"/>
</dbReference>
<dbReference type="EC" id="4.2.2.10" evidence="7"/>
<dbReference type="Gene3D" id="2.160.20.10">
    <property type="entry name" value="Single-stranded right-handed beta-helix, Pectin lyase-like"/>
    <property type="match status" value="1"/>
</dbReference>
<keyword evidence="3" id="KW-0325">Glycoprotein</keyword>
<name>A0A0D7B5I1_9AGAR</name>
<gene>
    <name evidence="12" type="ORF">CYLTODRAFT_400398</name>
</gene>
<sequence length="382" mass="40022">MFNVASLVTYALLSVALVRAQAVGTPFGRGSGTTGGGDAEPQTPSSNDELTEWLADDTARVILLDSIFDFTGTEGEATEDGCIPWTCTPNPQLAINANDWCSSDYETTSITYDKAGTTALQVGSNKTLMGSGSNAGIKGKGLHITDQSNIIIQNIKITDINAQYVWGGDALYIDGGSKIWIDHNYFNRIGRQMLVTGYGAVTETTFSNNVLDGDSDYSTSCNNMAYWIALFVGDGDSLTFAQNHITHTAGRGPHAGGTDGYTQSIHIYNNYYDTIDGHAIDPEVGSSILAEGNYFNAVTTPLQEVTGAAYFPISEDEASACSSSLGRACIANTVSSDSGEISGSSDGALSAFTDDGSLGVDVMAASEVPDYIAANAGVGIVN</sequence>
<evidence type="ECO:0000256" key="1">
    <source>
        <dbReference type="ARBA" id="ARBA00010980"/>
    </source>
</evidence>
<comment type="subcellular location">
    <subcellularLocation>
        <location evidence="8">Secreted</location>
    </subcellularLocation>
</comment>
<evidence type="ECO:0000256" key="9">
    <source>
        <dbReference type="SAM" id="MobiDB-lite"/>
    </source>
</evidence>
<comment type="similarity">
    <text evidence="1 8">Belongs to the polysaccharide lyase 1 family.</text>
</comment>
<dbReference type="PANTHER" id="PTHR31683:SF67">
    <property type="entry name" value="PECTIN LYASE F-RELATED"/>
    <property type="match status" value="1"/>
</dbReference>
<proteinExistence type="inferred from homology"/>
<comment type="catalytic activity">
    <reaction evidence="5">
        <text>Eliminative cleavage of (1-&gt;4)-alpha-D-galacturonan methyl ester to give oligosaccharides with 4-deoxy-6-O-methyl-alpha-D-galact-4-enuronosyl groups at their non-reducing ends.</text>
        <dbReference type="EC" id="4.2.2.10"/>
    </reaction>
</comment>